<keyword evidence="5" id="KW-1185">Reference proteome</keyword>
<dbReference type="AlphaFoldDB" id="A0AAW9SCD1"/>
<dbReference type="Pfam" id="PF16344">
    <property type="entry name" value="FecR_C"/>
    <property type="match status" value="1"/>
</dbReference>
<gene>
    <name evidence="4" type="ORF">AAG747_19470</name>
</gene>
<dbReference type="FunFam" id="2.60.120.1440:FF:000001">
    <property type="entry name" value="Putative anti-sigma factor"/>
    <property type="match status" value="1"/>
</dbReference>
<name>A0AAW9SCD1_9BACT</name>
<keyword evidence="1" id="KW-0472">Membrane</keyword>
<sequence>MQNIPESYSIEDLLKDESFIVWVYEGSQNEQWEKWLADYPHKTDEVKQASTILKNLQFEGNTIEQKRIDHLKEQILAQIDQGTQQTVYPINQQVNRFSYGWVAAAVLLLLVGGLVVFQNFNKSEEETAESTEIKMLEKVTTKGQKIWLTLHDGTQVKLNAESKLSFPSHFSKESRVVSLEGEGYFVVTKDESRPFIIKSGGLTTMVLGTTFNIRSYGEEQEVKVALKEGKVAVYREEGQTETEKMILEPAEMLVYNKINNNLQKDAFDPSEVLAWKDGILRFKDAQLPEIITLLERWYGVDITLKKTGPFEKDFTGTYKNKSLDTVLEGVCFSFGLQYTLEGKQVELY</sequence>
<evidence type="ECO:0000313" key="4">
    <source>
        <dbReference type="EMBL" id="MEN7550108.1"/>
    </source>
</evidence>
<reference evidence="4 5" key="1">
    <citation type="submission" date="2024-04" db="EMBL/GenBank/DDBJ databases">
        <title>Novel genus in family Flammeovirgaceae.</title>
        <authorList>
            <person name="Nguyen T.H."/>
            <person name="Vuong T.Q."/>
            <person name="Le H."/>
            <person name="Kim S.-G."/>
        </authorList>
    </citation>
    <scope>NUCLEOTIDE SEQUENCE [LARGE SCALE GENOMIC DNA]</scope>
    <source>
        <strain evidence="4 5">JCM 23209</strain>
    </source>
</reference>
<feature type="transmembrane region" description="Helical" evidence="1">
    <location>
        <begin position="99"/>
        <end position="117"/>
    </location>
</feature>
<evidence type="ECO:0000313" key="5">
    <source>
        <dbReference type="Proteomes" id="UP001403385"/>
    </source>
</evidence>
<comment type="caution">
    <text evidence="4">The sequence shown here is derived from an EMBL/GenBank/DDBJ whole genome shotgun (WGS) entry which is preliminary data.</text>
</comment>
<dbReference type="InterPro" id="IPR032508">
    <property type="entry name" value="FecR_C"/>
</dbReference>
<dbReference type="InterPro" id="IPR012373">
    <property type="entry name" value="Ferrdict_sens_TM"/>
</dbReference>
<dbReference type="Proteomes" id="UP001403385">
    <property type="component" value="Unassembled WGS sequence"/>
</dbReference>
<dbReference type="EMBL" id="JBDKWZ010000012">
    <property type="protein sequence ID" value="MEN7550108.1"/>
    <property type="molecule type" value="Genomic_DNA"/>
</dbReference>
<keyword evidence="1" id="KW-0812">Transmembrane</keyword>
<evidence type="ECO:0000259" key="2">
    <source>
        <dbReference type="Pfam" id="PF04773"/>
    </source>
</evidence>
<dbReference type="Gene3D" id="2.60.120.1440">
    <property type="match status" value="1"/>
</dbReference>
<keyword evidence="1" id="KW-1133">Transmembrane helix</keyword>
<feature type="domain" description="FecR protein" evidence="2">
    <location>
        <begin position="139"/>
        <end position="231"/>
    </location>
</feature>
<evidence type="ECO:0000256" key="1">
    <source>
        <dbReference type="SAM" id="Phobius"/>
    </source>
</evidence>
<accession>A0AAW9SCD1</accession>
<dbReference type="RefSeq" id="WP_346822887.1">
    <property type="nucleotide sequence ID" value="NZ_JBDKWZ010000012.1"/>
</dbReference>
<dbReference type="InterPro" id="IPR006860">
    <property type="entry name" value="FecR"/>
</dbReference>
<evidence type="ECO:0000259" key="3">
    <source>
        <dbReference type="Pfam" id="PF16344"/>
    </source>
</evidence>
<dbReference type="PIRSF" id="PIRSF018266">
    <property type="entry name" value="FecR"/>
    <property type="match status" value="1"/>
</dbReference>
<dbReference type="PANTHER" id="PTHR30273">
    <property type="entry name" value="PERIPLASMIC SIGNAL SENSOR AND SIGMA FACTOR ACTIVATOR FECR-RELATED"/>
    <property type="match status" value="1"/>
</dbReference>
<dbReference type="Pfam" id="PF04773">
    <property type="entry name" value="FecR"/>
    <property type="match status" value="1"/>
</dbReference>
<feature type="domain" description="Protein FecR C-terminal" evidence="3">
    <location>
        <begin position="280"/>
        <end position="345"/>
    </location>
</feature>
<organism evidence="4 5">
    <name type="scientific">Rapidithrix thailandica</name>
    <dbReference type="NCBI Taxonomy" id="413964"/>
    <lineage>
        <taxon>Bacteria</taxon>
        <taxon>Pseudomonadati</taxon>
        <taxon>Bacteroidota</taxon>
        <taxon>Cytophagia</taxon>
        <taxon>Cytophagales</taxon>
        <taxon>Flammeovirgaceae</taxon>
        <taxon>Rapidithrix</taxon>
    </lineage>
</organism>
<protein>
    <submittedName>
        <fullName evidence="4">FecR domain-containing protein</fullName>
    </submittedName>
</protein>
<proteinExistence type="predicted"/>
<dbReference type="Gene3D" id="3.55.50.30">
    <property type="match status" value="1"/>
</dbReference>
<dbReference type="GO" id="GO:0016989">
    <property type="term" value="F:sigma factor antagonist activity"/>
    <property type="evidence" value="ECO:0007669"/>
    <property type="project" value="TreeGrafter"/>
</dbReference>
<dbReference type="PANTHER" id="PTHR30273:SF2">
    <property type="entry name" value="PROTEIN FECR"/>
    <property type="match status" value="1"/>
</dbReference>